<proteinExistence type="predicted"/>
<dbReference type="HOGENOM" id="CLU_095406_0_0_1"/>
<accession>L8G568</accession>
<organism evidence="2 3">
    <name type="scientific">Pseudogymnoascus destructans (strain ATCC MYA-4855 / 20631-21)</name>
    <name type="common">Bat white-nose syndrome fungus</name>
    <name type="synonym">Geomyces destructans</name>
    <dbReference type="NCBI Taxonomy" id="658429"/>
    <lineage>
        <taxon>Eukaryota</taxon>
        <taxon>Fungi</taxon>
        <taxon>Dikarya</taxon>
        <taxon>Ascomycota</taxon>
        <taxon>Pezizomycotina</taxon>
        <taxon>Leotiomycetes</taxon>
        <taxon>Thelebolales</taxon>
        <taxon>Thelebolaceae</taxon>
        <taxon>Pseudogymnoascus</taxon>
    </lineage>
</organism>
<dbReference type="STRING" id="658429.L8G568"/>
<protein>
    <recommendedName>
        <fullName evidence="4">DNA recombination and repair protein Rad51-like C-terminal domain-containing protein</fullName>
    </recommendedName>
</protein>
<evidence type="ECO:0000256" key="1">
    <source>
        <dbReference type="SAM" id="MobiDB-lite"/>
    </source>
</evidence>
<dbReference type="AlphaFoldDB" id="L8G568"/>
<feature type="compositionally biased region" description="Basic and acidic residues" evidence="1">
    <location>
        <begin position="200"/>
        <end position="210"/>
    </location>
</feature>
<reference evidence="3" key="1">
    <citation type="submission" date="2010-09" db="EMBL/GenBank/DDBJ databases">
        <title>The genome sequence of Geomyces destructans 20631-21.</title>
        <authorList>
            <consortium name="The Broad Institute Genome Sequencing Platform"/>
            <person name="Cuomo C.A."/>
            <person name="Blehert D.S."/>
            <person name="Lorch J.M."/>
            <person name="Young S.K."/>
            <person name="Zeng Q."/>
            <person name="Gargeya S."/>
            <person name="Fitzgerald M."/>
            <person name="Haas B."/>
            <person name="Abouelleil A."/>
            <person name="Alvarado L."/>
            <person name="Arachchi H.M."/>
            <person name="Berlin A."/>
            <person name="Brown A."/>
            <person name="Chapman S.B."/>
            <person name="Chen Z."/>
            <person name="Dunbar C."/>
            <person name="Freedman E."/>
            <person name="Gearin G."/>
            <person name="Gellesch M."/>
            <person name="Goldberg J."/>
            <person name="Griggs A."/>
            <person name="Gujja S."/>
            <person name="Heiman D."/>
            <person name="Howarth C."/>
            <person name="Larson L."/>
            <person name="Lui A."/>
            <person name="MacDonald P.J.P."/>
            <person name="Montmayeur A."/>
            <person name="Murphy C."/>
            <person name="Neiman D."/>
            <person name="Pearson M."/>
            <person name="Priest M."/>
            <person name="Roberts A."/>
            <person name="Saif S."/>
            <person name="Shea T."/>
            <person name="Shenoy N."/>
            <person name="Sisk P."/>
            <person name="Stolte C."/>
            <person name="Sykes S."/>
            <person name="Wortman J."/>
            <person name="Nusbaum C."/>
            <person name="Birren B."/>
        </authorList>
    </citation>
    <scope>NUCLEOTIDE SEQUENCE [LARGE SCALE GENOMIC DNA]</scope>
    <source>
        <strain evidence="3">ATCC MYA-4855 / 20631-21</strain>
    </source>
</reference>
<evidence type="ECO:0000313" key="2">
    <source>
        <dbReference type="EMBL" id="ELR07974.1"/>
    </source>
</evidence>
<dbReference type="VEuPathDB" id="FungiDB:GMDG_02833"/>
<evidence type="ECO:0000313" key="3">
    <source>
        <dbReference type="Proteomes" id="UP000011064"/>
    </source>
</evidence>
<feature type="compositionally biased region" description="Low complexity" evidence="1">
    <location>
        <begin position="52"/>
        <end position="62"/>
    </location>
</feature>
<feature type="region of interest" description="Disordered" evidence="1">
    <location>
        <begin position="1"/>
        <end position="69"/>
    </location>
</feature>
<dbReference type="OrthoDB" id="3440325at2759"/>
<dbReference type="InterPro" id="IPR027417">
    <property type="entry name" value="P-loop_NTPase"/>
</dbReference>
<name>L8G568_PSED2</name>
<dbReference type="EMBL" id="GL573209">
    <property type="protein sequence ID" value="ELR07974.1"/>
    <property type="molecule type" value="Genomic_DNA"/>
</dbReference>
<keyword evidence="3" id="KW-1185">Reference proteome</keyword>
<dbReference type="InParanoid" id="L8G568"/>
<evidence type="ECO:0008006" key="4">
    <source>
        <dbReference type="Google" id="ProtNLM"/>
    </source>
</evidence>
<feature type="compositionally biased region" description="Acidic residues" evidence="1">
    <location>
        <begin position="20"/>
        <end position="31"/>
    </location>
</feature>
<feature type="region of interest" description="Disordered" evidence="1">
    <location>
        <begin position="188"/>
        <end position="212"/>
    </location>
</feature>
<dbReference type="Gene3D" id="3.40.50.300">
    <property type="entry name" value="P-loop containing nucleotide triphosphate hydrolases"/>
    <property type="match status" value="1"/>
</dbReference>
<sequence>MTKKRGRGDARSAGTREIMDSDADDDDDDDDLATHHPPTPVPQNPQKKPSLNTPTNHHTTPTPFAPVTPPTTEIILLDNLTTLITTLFSRTSTPLAHRLLSQLSLTLSTLARSSSVTIFLLNTLVRKSAKTAGNPEQQRKKEQQKQHSVFAGMTATPSLGVVFDGFVELHLVCFALPRGREDAEGVYGVELPDDEDGTGAEERGDNRQRGSAEGGIRFANVIEVLKDDCPQLERWEGVSGGKRPRKKGDRENRWASFGVVGGVGLVEEVFEVLGGRGDR</sequence>
<gene>
    <name evidence="2" type="ORF">GMDG_02833</name>
</gene>
<dbReference type="Proteomes" id="UP000011064">
    <property type="component" value="Unassembled WGS sequence"/>
</dbReference>